<dbReference type="RefSeq" id="WP_075734687.1">
    <property type="nucleotide sequence ID" value="NZ_CP009249.1"/>
</dbReference>
<dbReference type="STRING" id="161895.CPHO_07785"/>
<comment type="similarity">
    <text evidence="1 3">Belongs to the type-B carboxylesterase/lipase family.</text>
</comment>
<evidence type="ECO:0000256" key="2">
    <source>
        <dbReference type="ARBA" id="ARBA00022801"/>
    </source>
</evidence>
<dbReference type="Pfam" id="PF00135">
    <property type="entry name" value="COesterase"/>
    <property type="match status" value="1"/>
</dbReference>
<evidence type="ECO:0000313" key="5">
    <source>
        <dbReference type="EMBL" id="APT92806.1"/>
    </source>
</evidence>
<dbReference type="Gene3D" id="3.40.50.1820">
    <property type="entry name" value="alpha/beta hydrolase"/>
    <property type="match status" value="1"/>
</dbReference>
<evidence type="ECO:0000313" key="6">
    <source>
        <dbReference type="Proteomes" id="UP000185491"/>
    </source>
</evidence>
<dbReference type="InterPro" id="IPR050309">
    <property type="entry name" value="Type-B_Carboxylest/Lipase"/>
</dbReference>
<feature type="domain" description="Carboxylesterase type B" evidence="4">
    <location>
        <begin position="10"/>
        <end position="468"/>
    </location>
</feature>
<evidence type="ECO:0000259" key="4">
    <source>
        <dbReference type="Pfam" id="PF00135"/>
    </source>
</evidence>
<dbReference type="Proteomes" id="UP000185491">
    <property type="component" value="Chromosome"/>
</dbReference>
<dbReference type="SUPFAM" id="SSF53474">
    <property type="entry name" value="alpha/beta-Hydrolases"/>
    <property type="match status" value="1"/>
</dbReference>
<keyword evidence="2 3" id="KW-0378">Hydrolase</keyword>
<evidence type="ECO:0000256" key="3">
    <source>
        <dbReference type="RuleBase" id="RU361235"/>
    </source>
</evidence>
<dbReference type="InterPro" id="IPR029058">
    <property type="entry name" value="AB_hydrolase_fold"/>
</dbReference>
<evidence type="ECO:0000256" key="1">
    <source>
        <dbReference type="ARBA" id="ARBA00005964"/>
    </source>
</evidence>
<dbReference type="GO" id="GO:0016787">
    <property type="term" value="F:hydrolase activity"/>
    <property type="evidence" value="ECO:0007669"/>
    <property type="project" value="UniProtKB-KW"/>
</dbReference>
<gene>
    <name evidence="5" type="ORF">CPHO_07785</name>
</gene>
<dbReference type="PANTHER" id="PTHR11559">
    <property type="entry name" value="CARBOXYLESTERASE"/>
    <property type="match status" value="1"/>
</dbReference>
<dbReference type="EC" id="3.1.1.-" evidence="3"/>
<proteinExistence type="inferred from homology"/>
<name>A0A1L7D3R2_9CORY</name>
<dbReference type="KEGG" id="cpho:CPHO_07785"/>
<dbReference type="OrthoDB" id="3199405at2"/>
<dbReference type="EMBL" id="CP009249">
    <property type="protein sequence ID" value="APT92806.1"/>
    <property type="molecule type" value="Genomic_DNA"/>
</dbReference>
<protein>
    <recommendedName>
        <fullName evidence="3">Carboxylic ester hydrolase</fullName>
        <ecNumber evidence="3">3.1.1.-</ecNumber>
    </recommendedName>
</protein>
<dbReference type="AlphaFoldDB" id="A0A1L7D3R2"/>
<dbReference type="PROSITE" id="PS00122">
    <property type="entry name" value="CARBOXYLESTERASE_B_1"/>
    <property type="match status" value="1"/>
</dbReference>
<dbReference type="InterPro" id="IPR019826">
    <property type="entry name" value="Carboxylesterase_B_AS"/>
</dbReference>
<reference evidence="5 6" key="1">
    <citation type="submission" date="2014-08" db="EMBL/GenBank/DDBJ databases">
        <title>Complete genome sequence of Corynebacterium phocae M408/89/1(T)(=DSM 44612(T)), isolated from the common seal (Phoca vitulina).</title>
        <authorList>
            <person name="Ruckert C."/>
            <person name="Albersmeier A."/>
            <person name="Winkler A."/>
            <person name="Kalinowski J."/>
        </authorList>
    </citation>
    <scope>NUCLEOTIDE SEQUENCE [LARGE SCALE GENOMIC DNA]</scope>
    <source>
        <strain evidence="5 6">M408/89/1</strain>
    </source>
</reference>
<organism evidence="5 6">
    <name type="scientific">Corynebacterium phocae</name>
    <dbReference type="NCBI Taxonomy" id="161895"/>
    <lineage>
        <taxon>Bacteria</taxon>
        <taxon>Bacillati</taxon>
        <taxon>Actinomycetota</taxon>
        <taxon>Actinomycetes</taxon>
        <taxon>Mycobacteriales</taxon>
        <taxon>Corynebacteriaceae</taxon>
        <taxon>Corynebacterium</taxon>
    </lineage>
</organism>
<keyword evidence="6" id="KW-1185">Reference proteome</keyword>
<sequence>MKDKDWDDALTVRTRAGWVRGVKEPLGDGASVRSWRGVPFGADTSGARRFCGPHPPKAWDGVRDCTEFGPVAPQSTYSWTDKVVGSEDCLNLDVVRPGHSGGLPVVVYFHGGSFFMGSSHMVMLRGFQLAHTMDVVYVSVNFRLGALGYLDMRSLDGHACANPAMADQILALEWVRDNIAAFGGDPDDVTLMGESAGGAAVLALMTSPAAEGLFHKAIAQSPPIATVHSRTQSTLWVRKLVERLELPRMSSIDDIRAQDFADIIRAGQSMMWRGRGLLNLNSSFAPTVDGDILPEHPLAVFERGGQHPVPLLIGTNSDEASVGKFLFQRQFARRRGGLRLLSSFDAKGAEFVVEAYNGATTRADFAQLLTDALFWAPAVAVAGAHSEVAPTYMYRFDFAPVALEALGLGALHSLELSHIFGDPESSRMSVLTRLGSTAQSDALSELMQAHWARFIHQAAPGKTWPRYQVAPRAGAGLQPGGQPAVQGQRLTQVFAAQSYVESDPHKLRRRAWEHCDMREWGAGRPDLAEELGFILDTLD</sequence>
<dbReference type="InterPro" id="IPR002018">
    <property type="entry name" value="CarbesteraseB"/>
</dbReference>
<accession>A0A1L7D3R2</accession>